<dbReference type="RefSeq" id="WP_107506375.1">
    <property type="nucleotide sequence ID" value="NZ_JAHCOZ010000001.1"/>
</dbReference>
<reference evidence="2" key="2">
    <citation type="submission" date="2018-03" db="EMBL/GenBank/DDBJ databases">
        <authorList>
            <person name="Keele B.F."/>
        </authorList>
    </citation>
    <scope>NUCLEOTIDE SEQUENCE</scope>
    <source>
        <strain evidence="3">SNUC 4143</strain>
        <strain evidence="2">SNUC 761</strain>
    </source>
</reference>
<keyword evidence="1" id="KW-0812">Transmembrane</keyword>
<sequence>MPENNQRGELERRVSRLEDNDEKIFDSLEQIKDGQHNQNLVNQKMNFTLDSINRERKLEKENKKENQKNIKDIKMWVLGLVGTIFGSLIIALLRMVFGI</sequence>
<dbReference type="EMBL" id="PYZH01000033">
    <property type="protein sequence ID" value="PTF15165.1"/>
    <property type="molecule type" value="Genomic_DNA"/>
</dbReference>
<accession>A0A2T4KF70</accession>
<dbReference type="InterPro" id="IPR021337">
    <property type="entry name" value="DUF2951"/>
</dbReference>
<dbReference type="Proteomes" id="UP000243350">
    <property type="component" value="Unassembled WGS sequence"/>
</dbReference>
<evidence type="ECO:0000256" key="1">
    <source>
        <dbReference type="SAM" id="Phobius"/>
    </source>
</evidence>
<keyword evidence="1" id="KW-0472">Membrane</keyword>
<feature type="transmembrane region" description="Helical" evidence="1">
    <location>
        <begin position="73"/>
        <end position="97"/>
    </location>
</feature>
<keyword evidence="1" id="KW-1133">Transmembrane helix</keyword>
<reference evidence="4 5" key="1">
    <citation type="journal article" date="2016" name="Front. Microbiol.">
        <title>Comprehensive Phylogenetic Analysis of Bovine Non-aureus Staphylococci Species Based on Whole-Genome Sequencing.</title>
        <authorList>
            <person name="Naushad S."/>
            <person name="Barkema H.W."/>
            <person name="Luby C."/>
            <person name="Condas L.A."/>
            <person name="Nobrega D.B."/>
            <person name="Carson D.A."/>
            <person name="De Buck J."/>
        </authorList>
    </citation>
    <scope>NUCLEOTIDE SEQUENCE [LARGE SCALE GENOMIC DNA]</scope>
    <source>
        <strain evidence="3 5">SNUC 4143</strain>
        <strain evidence="2 4">SNUC 761</strain>
    </source>
</reference>
<comment type="caution">
    <text evidence="2">The sequence shown here is derived from an EMBL/GenBank/DDBJ whole genome shotgun (WGS) entry which is preliminary data.</text>
</comment>
<evidence type="ECO:0000313" key="5">
    <source>
        <dbReference type="Proteomes" id="UP000243350"/>
    </source>
</evidence>
<gene>
    <name evidence="2" type="ORF">BUY44_10480</name>
    <name evidence="3" type="ORF">BUY48_06690</name>
</gene>
<protein>
    <submittedName>
        <fullName evidence="2">Uncharacterized protein</fullName>
    </submittedName>
</protein>
<evidence type="ECO:0000313" key="4">
    <source>
        <dbReference type="Proteomes" id="UP000242547"/>
    </source>
</evidence>
<dbReference type="Pfam" id="PF11166">
    <property type="entry name" value="DUF2951"/>
    <property type="match status" value="1"/>
</dbReference>
<proteinExistence type="predicted"/>
<dbReference type="Proteomes" id="UP000242547">
    <property type="component" value="Unassembled WGS sequence"/>
</dbReference>
<evidence type="ECO:0000313" key="2">
    <source>
        <dbReference type="EMBL" id="PTE70881.1"/>
    </source>
</evidence>
<dbReference type="EMBL" id="PYZL01000098">
    <property type="protein sequence ID" value="PTE70881.1"/>
    <property type="molecule type" value="Genomic_DNA"/>
</dbReference>
<organism evidence="2 4">
    <name type="scientific">Staphylococcus devriesei</name>
    <dbReference type="NCBI Taxonomy" id="586733"/>
    <lineage>
        <taxon>Bacteria</taxon>
        <taxon>Bacillati</taxon>
        <taxon>Bacillota</taxon>
        <taxon>Bacilli</taxon>
        <taxon>Bacillales</taxon>
        <taxon>Staphylococcaceae</taxon>
        <taxon>Staphylococcus</taxon>
    </lineage>
</organism>
<evidence type="ECO:0000313" key="3">
    <source>
        <dbReference type="EMBL" id="PTF15165.1"/>
    </source>
</evidence>
<dbReference type="AlphaFoldDB" id="A0A2T4KF70"/>
<name>A0A2T4KF70_9STAP</name>